<dbReference type="Pfam" id="PF14016">
    <property type="entry name" value="DUF4232"/>
    <property type="match status" value="1"/>
</dbReference>
<feature type="chain" id="PRO_5045364676" evidence="2">
    <location>
        <begin position="32"/>
        <end position="209"/>
    </location>
</feature>
<proteinExistence type="predicted"/>
<feature type="region of interest" description="Disordered" evidence="1">
    <location>
        <begin position="34"/>
        <end position="81"/>
    </location>
</feature>
<evidence type="ECO:0000313" key="5">
    <source>
        <dbReference type="Proteomes" id="UP000694300"/>
    </source>
</evidence>
<dbReference type="PROSITE" id="PS51257">
    <property type="entry name" value="PROKAR_LIPOPROTEIN"/>
    <property type="match status" value="1"/>
</dbReference>
<reference evidence="4 5" key="1">
    <citation type="submission" date="2020-11" db="EMBL/GenBank/DDBJ databases">
        <title>Pseudonocardia abyssalis sp. nov. and Pseudonocardia oceani sp. nov., description and phylogenomic analysis of two novel actinomycetes isolated from the deep Southern Ocean.</title>
        <authorList>
            <person name="Parra J."/>
        </authorList>
    </citation>
    <scope>NUCLEOTIDE SEQUENCE [LARGE SCALE GENOMIC DNA]</scope>
    <source>
        <strain evidence="5">KRD185</strain>
    </source>
</reference>
<evidence type="ECO:0000313" key="4">
    <source>
        <dbReference type="EMBL" id="MBW0131996.1"/>
    </source>
</evidence>
<dbReference type="EMBL" id="JADQDF010000001">
    <property type="protein sequence ID" value="MBW0131996.1"/>
    <property type="molecule type" value="Genomic_DNA"/>
</dbReference>
<feature type="domain" description="DUF4232" evidence="3">
    <location>
        <begin position="73"/>
        <end position="205"/>
    </location>
</feature>
<keyword evidence="5" id="KW-1185">Reference proteome</keyword>
<evidence type="ECO:0000256" key="2">
    <source>
        <dbReference type="SAM" id="SignalP"/>
    </source>
</evidence>
<protein>
    <submittedName>
        <fullName evidence="4">DUF4232 domain-containing protein</fullName>
    </submittedName>
</protein>
<accession>A0ABS6UJ98</accession>
<sequence length="209" mass="20269">MIRTTRLTMTVAAACAAAALLAGCSTTPAQAPDGPVIGSSSAPAPTTPPAAAPATTASASGGTTEGGGSPDRCTTAELTGSITDGDAGAGSRFATLVLTNSGNRACELTGFPGVSYVAGDDGHQVGPAAAMEGARGPEVRLAVGASAGAPLRLVNVQNYDTAACSPTPVKGLRVYPPGDTASLFVPMEGTGCASNPPGDQLVVQTLAAR</sequence>
<gene>
    <name evidence="4" type="ORF">I4I82_30595</name>
</gene>
<dbReference type="InterPro" id="IPR025326">
    <property type="entry name" value="DUF4232"/>
</dbReference>
<dbReference type="RefSeq" id="WP_218592545.1">
    <property type="nucleotide sequence ID" value="NZ_JADQDE010000466.1"/>
</dbReference>
<comment type="caution">
    <text evidence="4">The sequence shown here is derived from an EMBL/GenBank/DDBJ whole genome shotgun (WGS) entry which is preliminary data.</text>
</comment>
<name>A0ABS6UJ98_9PSEU</name>
<evidence type="ECO:0000259" key="3">
    <source>
        <dbReference type="Pfam" id="PF14016"/>
    </source>
</evidence>
<organism evidence="4 5">
    <name type="scientific">Pseudonocardia oceani</name>
    <dbReference type="NCBI Taxonomy" id="2792013"/>
    <lineage>
        <taxon>Bacteria</taxon>
        <taxon>Bacillati</taxon>
        <taxon>Actinomycetota</taxon>
        <taxon>Actinomycetes</taxon>
        <taxon>Pseudonocardiales</taxon>
        <taxon>Pseudonocardiaceae</taxon>
        <taxon>Pseudonocardia</taxon>
    </lineage>
</organism>
<keyword evidence="2" id="KW-0732">Signal</keyword>
<feature type="signal peptide" evidence="2">
    <location>
        <begin position="1"/>
        <end position="31"/>
    </location>
</feature>
<feature type="compositionally biased region" description="Low complexity" evidence="1">
    <location>
        <begin position="52"/>
        <end position="62"/>
    </location>
</feature>
<dbReference type="Proteomes" id="UP000694300">
    <property type="component" value="Unassembled WGS sequence"/>
</dbReference>
<evidence type="ECO:0000256" key="1">
    <source>
        <dbReference type="SAM" id="MobiDB-lite"/>
    </source>
</evidence>